<proteinExistence type="predicted"/>
<name>A0A1W1D130_9ZZZZ</name>
<gene>
    <name evidence="2" type="ORF">MNB_SV-13-851</name>
</gene>
<feature type="transmembrane region" description="Helical" evidence="1">
    <location>
        <begin position="20"/>
        <end position="42"/>
    </location>
</feature>
<protein>
    <submittedName>
        <fullName evidence="2">Uncharacterized protein</fullName>
    </submittedName>
</protein>
<keyword evidence="1" id="KW-0472">Membrane</keyword>
<reference evidence="2" key="1">
    <citation type="submission" date="2016-10" db="EMBL/GenBank/DDBJ databases">
        <authorList>
            <person name="de Groot N.N."/>
        </authorList>
    </citation>
    <scope>NUCLEOTIDE SEQUENCE</scope>
</reference>
<evidence type="ECO:0000256" key="1">
    <source>
        <dbReference type="SAM" id="Phobius"/>
    </source>
</evidence>
<dbReference type="AlphaFoldDB" id="A0A1W1D130"/>
<dbReference type="EMBL" id="FPHM01000287">
    <property type="protein sequence ID" value="SFV71627.1"/>
    <property type="molecule type" value="Genomic_DNA"/>
</dbReference>
<evidence type="ECO:0000313" key="2">
    <source>
        <dbReference type="EMBL" id="SFV71627.1"/>
    </source>
</evidence>
<sequence length="43" mass="4713">MELGNFNFVAPMQHLAEAKTTSLVFIAALISGHLFMFILAFIG</sequence>
<keyword evidence="1" id="KW-1133">Transmembrane helix</keyword>
<accession>A0A1W1D130</accession>
<keyword evidence="1" id="KW-0812">Transmembrane</keyword>
<organism evidence="2">
    <name type="scientific">hydrothermal vent metagenome</name>
    <dbReference type="NCBI Taxonomy" id="652676"/>
    <lineage>
        <taxon>unclassified sequences</taxon>
        <taxon>metagenomes</taxon>
        <taxon>ecological metagenomes</taxon>
    </lineage>
</organism>